<dbReference type="PANTHER" id="PTHR28259">
    <property type="entry name" value="FLUORIDE EXPORT PROTEIN 1-RELATED"/>
    <property type="match status" value="1"/>
</dbReference>
<accession>A0A3N9ULT7</accession>
<dbReference type="Proteomes" id="UP000274033">
    <property type="component" value="Unassembled WGS sequence"/>
</dbReference>
<comment type="activity regulation">
    <text evidence="10">Na(+) is not transported, but it plays an essential structural role and its presence is essential for fluoride channel function.</text>
</comment>
<dbReference type="RefSeq" id="WP_124761856.1">
    <property type="nucleotide sequence ID" value="NZ_JAFBDY010000001.1"/>
</dbReference>
<feature type="transmembrane region" description="Helical" evidence="10">
    <location>
        <begin position="32"/>
        <end position="55"/>
    </location>
</feature>
<evidence type="ECO:0000256" key="9">
    <source>
        <dbReference type="ARBA" id="ARBA00049940"/>
    </source>
</evidence>
<evidence type="ECO:0000256" key="2">
    <source>
        <dbReference type="ARBA" id="ARBA00022475"/>
    </source>
</evidence>
<name>A0A3N9ULT7_9BACI</name>
<proteinExistence type="inferred from homology"/>
<feature type="transmembrane region" description="Helical" evidence="10">
    <location>
        <begin position="61"/>
        <end position="82"/>
    </location>
</feature>
<keyword evidence="10" id="KW-0813">Transport</keyword>
<protein>
    <recommendedName>
        <fullName evidence="10">Fluoride-specific ion channel FluC</fullName>
    </recommendedName>
</protein>
<keyword evidence="12" id="KW-1185">Reference proteome</keyword>
<evidence type="ECO:0000256" key="1">
    <source>
        <dbReference type="ARBA" id="ARBA00004651"/>
    </source>
</evidence>
<keyword evidence="3 10" id="KW-0812">Transmembrane</keyword>
<evidence type="ECO:0000256" key="7">
    <source>
        <dbReference type="ARBA" id="ARBA00035120"/>
    </source>
</evidence>
<evidence type="ECO:0000256" key="8">
    <source>
        <dbReference type="ARBA" id="ARBA00035585"/>
    </source>
</evidence>
<dbReference type="EMBL" id="RRCT01000001">
    <property type="protein sequence ID" value="RQW76228.1"/>
    <property type="molecule type" value="Genomic_DNA"/>
</dbReference>
<evidence type="ECO:0000256" key="5">
    <source>
        <dbReference type="ARBA" id="ARBA00023136"/>
    </source>
</evidence>
<comment type="caution">
    <text evidence="11">The sequence shown here is derived from an EMBL/GenBank/DDBJ whole genome shotgun (WGS) entry which is preliminary data.</text>
</comment>
<feature type="binding site" evidence="10">
    <location>
        <position position="69"/>
    </location>
    <ligand>
        <name>Na(+)</name>
        <dbReference type="ChEBI" id="CHEBI:29101"/>
        <note>structural</note>
    </ligand>
</feature>
<comment type="catalytic activity">
    <reaction evidence="8">
        <text>fluoride(in) = fluoride(out)</text>
        <dbReference type="Rhea" id="RHEA:76159"/>
        <dbReference type="ChEBI" id="CHEBI:17051"/>
    </reaction>
    <physiologicalReaction direction="left-to-right" evidence="8">
        <dbReference type="Rhea" id="RHEA:76160"/>
    </physiologicalReaction>
</comment>
<keyword evidence="6 10" id="KW-0407">Ion channel</keyword>
<sequence length="114" mass="12752">MEWFMVALGGGIGAVLRFSVIQLILKIQSQTFWATLIVNLIGSFFMGITMHHVLISSQLHQFFTIGVLGGFTTFSTFAFDLVTLVEKKEWVTTSIYMVINLLGGILAFIFGWLL</sequence>
<keyword evidence="10" id="KW-0479">Metal-binding</keyword>
<feature type="transmembrane region" description="Helical" evidence="10">
    <location>
        <begin position="94"/>
        <end position="113"/>
    </location>
</feature>
<evidence type="ECO:0000313" key="11">
    <source>
        <dbReference type="EMBL" id="RQW76228.1"/>
    </source>
</evidence>
<feature type="transmembrane region" description="Helical" evidence="10">
    <location>
        <begin position="6"/>
        <end position="25"/>
    </location>
</feature>
<reference evidence="11 12" key="1">
    <citation type="journal article" date="2013" name="J. Microbiol.">
        <title>Lysinibacillus chungkukjangi sp. nov., isolated from Chungkukjang, Korean fermented soybean food.</title>
        <authorList>
            <person name="Kim S.J."/>
            <person name="Jang Y.H."/>
            <person name="Hamada M."/>
            <person name="Ahn J.H."/>
            <person name="Weon H.Y."/>
            <person name="Suzuki K."/>
            <person name="Whang K.S."/>
            <person name="Kwon S.W."/>
        </authorList>
    </citation>
    <scope>NUCLEOTIDE SEQUENCE [LARGE SCALE GENOMIC DNA]</scope>
    <source>
        <strain evidence="11 12">MCCC 1A12701</strain>
    </source>
</reference>
<evidence type="ECO:0000313" key="12">
    <source>
        <dbReference type="Proteomes" id="UP000274033"/>
    </source>
</evidence>
<dbReference type="GO" id="GO:0062054">
    <property type="term" value="F:fluoride channel activity"/>
    <property type="evidence" value="ECO:0007669"/>
    <property type="project" value="UniProtKB-UniRule"/>
</dbReference>
<dbReference type="HAMAP" id="MF_00454">
    <property type="entry name" value="FluC"/>
    <property type="match status" value="1"/>
</dbReference>
<evidence type="ECO:0000256" key="10">
    <source>
        <dbReference type="HAMAP-Rule" id="MF_00454"/>
    </source>
</evidence>
<organism evidence="11 12">
    <name type="scientific">Lysinibacillus composti</name>
    <dbReference type="NCBI Taxonomy" id="720633"/>
    <lineage>
        <taxon>Bacteria</taxon>
        <taxon>Bacillati</taxon>
        <taxon>Bacillota</taxon>
        <taxon>Bacilli</taxon>
        <taxon>Bacillales</taxon>
        <taxon>Bacillaceae</taxon>
        <taxon>Lysinibacillus</taxon>
    </lineage>
</organism>
<keyword evidence="10" id="KW-0915">Sodium</keyword>
<evidence type="ECO:0000256" key="3">
    <source>
        <dbReference type="ARBA" id="ARBA00022692"/>
    </source>
</evidence>
<dbReference type="GO" id="GO:0140114">
    <property type="term" value="P:cellular detoxification of fluoride"/>
    <property type="evidence" value="ECO:0007669"/>
    <property type="project" value="UniProtKB-UniRule"/>
</dbReference>
<gene>
    <name evidence="10" type="primary">fluC</name>
    <name evidence="10" type="synonym">crcB</name>
    <name evidence="11" type="ORF">EBB45_01385</name>
</gene>
<evidence type="ECO:0000256" key="6">
    <source>
        <dbReference type="ARBA" id="ARBA00023303"/>
    </source>
</evidence>
<comment type="similarity">
    <text evidence="7 10">Belongs to the fluoride channel Fluc/FEX (TC 1.A.43) family.</text>
</comment>
<dbReference type="AlphaFoldDB" id="A0A3N9ULT7"/>
<dbReference type="GO" id="GO:0005886">
    <property type="term" value="C:plasma membrane"/>
    <property type="evidence" value="ECO:0007669"/>
    <property type="project" value="UniProtKB-SubCell"/>
</dbReference>
<comment type="subcellular location">
    <subcellularLocation>
        <location evidence="1 10">Cell membrane</location>
        <topology evidence="1 10">Multi-pass membrane protein</topology>
    </subcellularLocation>
</comment>
<keyword evidence="10" id="KW-0406">Ion transport</keyword>
<dbReference type="InterPro" id="IPR003691">
    <property type="entry name" value="FluC"/>
</dbReference>
<dbReference type="GO" id="GO:0046872">
    <property type="term" value="F:metal ion binding"/>
    <property type="evidence" value="ECO:0007669"/>
    <property type="project" value="UniProtKB-KW"/>
</dbReference>
<keyword evidence="5 10" id="KW-0472">Membrane</keyword>
<evidence type="ECO:0000256" key="4">
    <source>
        <dbReference type="ARBA" id="ARBA00022989"/>
    </source>
</evidence>
<keyword evidence="2 10" id="KW-1003">Cell membrane</keyword>
<feature type="binding site" evidence="10">
    <location>
        <position position="72"/>
    </location>
    <ligand>
        <name>Na(+)</name>
        <dbReference type="ChEBI" id="CHEBI:29101"/>
        <note>structural</note>
    </ligand>
</feature>
<dbReference type="Pfam" id="PF02537">
    <property type="entry name" value="CRCB"/>
    <property type="match status" value="1"/>
</dbReference>
<comment type="function">
    <text evidence="9 10">Fluoride-specific ion channel. Important for reducing fluoride concentration in the cell, thus reducing its toxicity.</text>
</comment>
<dbReference type="PANTHER" id="PTHR28259:SF1">
    <property type="entry name" value="FLUORIDE EXPORT PROTEIN 1-RELATED"/>
    <property type="match status" value="1"/>
</dbReference>
<dbReference type="OrthoDB" id="9815830at2"/>
<keyword evidence="4 10" id="KW-1133">Transmembrane helix</keyword>